<dbReference type="InterPro" id="IPR029132">
    <property type="entry name" value="CBAH/NAAA_C"/>
</dbReference>
<feature type="domain" description="Choloylglycine hydrolase/NAAA C-terminal" evidence="3">
    <location>
        <begin position="71"/>
        <end position="209"/>
    </location>
</feature>
<dbReference type="Gene3D" id="3.60.60.10">
    <property type="entry name" value="Penicillin V Acylase, Chain A"/>
    <property type="match status" value="1"/>
</dbReference>
<dbReference type="InterPro" id="IPR052193">
    <property type="entry name" value="Peptidase_C59"/>
</dbReference>
<evidence type="ECO:0000313" key="5">
    <source>
        <dbReference type="Proteomes" id="UP000282311"/>
    </source>
</evidence>
<protein>
    <submittedName>
        <fullName evidence="4">Linear amide C-N hydrolase</fullName>
    </submittedName>
</protein>
<proteinExistence type="inferred from homology"/>
<comment type="similarity">
    <text evidence="1">Belongs to the peptidase C59 family.</text>
</comment>
<gene>
    <name evidence="4" type="ORF">D7M11_29220</name>
</gene>
<accession>A0A3B0BHT1</accession>
<comment type="caution">
    <text evidence="4">The sequence shown here is derived from an EMBL/GenBank/DDBJ whole genome shotgun (WGS) entry which is preliminary data.</text>
</comment>
<reference evidence="4 5" key="1">
    <citation type="journal article" date="2007" name="Int. J. Syst. Evol. Microbiol.">
        <title>Paenibacillus ginsengarvi sp. nov., isolated from soil from ginseng cultivation.</title>
        <authorList>
            <person name="Yoon M.H."/>
            <person name="Ten L.N."/>
            <person name="Im W.T."/>
        </authorList>
    </citation>
    <scope>NUCLEOTIDE SEQUENCE [LARGE SCALE GENOMIC DNA]</scope>
    <source>
        <strain evidence="4 5">KCTC 13059</strain>
    </source>
</reference>
<dbReference type="InterPro" id="IPR029055">
    <property type="entry name" value="Ntn_hydrolases_N"/>
</dbReference>
<dbReference type="EMBL" id="RBAH01000028">
    <property type="protein sequence ID" value="RKN71911.1"/>
    <property type="molecule type" value="Genomic_DNA"/>
</dbReference>
<dbReference type="GO" id="GO:0016787">
    <property type="term" value="F:hydrolase activity"/>
    <property type="evidence" value="ECO:0007669"/>
    <property type="project" value="UniProtKB-KW"/>
</dbReference>
<keyword evidence="5" id="KW-1185">Reference proteome</keyword>
<evidence type="ECO:0000259" key="3">
    <source>
        <dbReference type="Pfam" id="PF02275"/>
    </source>
</evidence>
<evidence type="ECO:0000313" key="4">
    <source>
        <dbReference type="EMBL" id="RKN71911.1"/>
    </source>
</evidence>
<dbReference type="PANTHER" id="PTHR35527:SF2">
    <property type="entry name" value="HYDROLASE"/>
    <property type="match status" value="1"/>
</dbReference>
<dbReference type="SUPFAM" id="SSF56235">
    <property type="entry name" value="N-terminal nucleophile aminohydrolases (Ntn hydrolases)"/>
    <property type="match status" value="1"/>
</dbReference>
<organism evidence="4 5">
    <name type="scientific">Paenibacillus ginsengarvi</name>
    <dbReference type="NCBI Taxonomy" id="400777"/>
    <lineage>
        <taxon>Bacteria</taxon>
        <taxon>Bacillati</taxon>
        <taxon>Bacillota</taxon>
        <taxon>Bacilli</taxon>
        <taxon>Bacillales</taxon>
        <taxon>Paenibacillaceae</taxon>
        <taxon>Paenibacillus</taxon>
    </lineage>
</organism>
<evidence type="ECO:0000256" key="1">
    <source>
        <dbReference type="ARBA" id="ARBA00006625"/>
    </source>
</evidence>
<dbReference type="PANTHER" id="PTHR35527">
    <property type="entry name" value="CHOLOYLGLYCINE HYDROLASE"/>
    <property type="match status" value="1"/>
</dbReference>
<dbReference type="Pfam" id="PF02275">
    <property type="entry name" value="CBAH"/>
    <property type="match status" value="1"/>
</dbReference>
<dbReference type="Proteomes" id="UP000282311">
    <property type="component" value="Unassembled WGS sequence"/>
</dbReference>
<dbReference type="AlphaFoldDB" id="A0A3B0BHT1"/>
<name>A0A3B0BHT1_9BACL</name>
<keyword evidence="2 4" id="KW-0378">Hydrolase</keyword>
<sequence>MTMSTAIYFSPEGGRLLGKNQDVPYQGAYLFTNKRGVAKSALVQPPELPAKWISRYGSLTVSQVGKEMPNGGINETGLVVEQTTLWQSAYTDNDRLPAIGELQWIQLILDTCATVKEAEQVACGVRIAQPMSRLHYMVGDRSGDCAIFEFLGGVMCVFRGNSLPVSIMANTPYSQAIKDLEDKEERWRNVYNDYDGNSMDRFVKGVARLAAVIPDSERERLQFARETLQFVRREDTAYSLIYDLEQKQLHFATSIYPDLKTVRMSEVDFSSDAVPLALNLQQPAVSYMNYNADLNRRVAESFFREPVLTKAFGWSITDDMIDFIASFPDRFPKAADV</sequence>
<evidence type="ECO:0000256" key="2">
    <source>
        <dbReference type="ARBA" id="ARBA00022801"/>
    </source>
</evidence>